<sequence length="60" mass="6792">MGNGPWACGVLEKLGTLANRKKNGKSALTKIIYHGAKKVLQDLVRFATRMRHRQGIFPWK</sequence>
<evidence type="ECO:0000313" key="2">
    <source>
        <dbReference type="Proteomes" id="UP000321899"/>
    </source>
</evidence>
<dbReference type="AlphaFoldDB" id="A0A5Q4VHS4"/>
<evidence type="ECO:0000313" key="1">
    <source>
        <dbReference type="EMBL" id="TYT75817.1"/>
    </source>
</evidence>
<comment type="caution">
    <text evidence="1">The sequence shown here is derived from an EMBL/GenBank/DDBJ whole genome shotgun (WGS) entry which is preliminary data.</text>
</comment>
<gene>
    <name evidence="1" type="ORF">FIM25_02615</name>
</gene>
<proteinExistence type="predicted"/>
<protein>
    <submittedName>
        <fullName evidence="1">Uncharacterized protein</fullName>
    </submittedName>
</protein>
<name>A0A5Q4VHS4_9BACT</name>
<organism evidence="1 2">
    <name type="scientific">Desulfobotulus mexicanus</name>
    <dbReference type="NCBI Taxonomy" id="2586642"/>
    <lineage>
        <taxon>Bacteria</taxon>
        <taxon>Pseudomonadati</taxon>
        <taxon>Thermodesulfobacteriota</taxon>
        <taxon>Desulfobacteria</taxon>
        <taxon>Desulfobacterales</taxon>
        <taxon>Desulfobacteraceae</taxon>
        <taxon>Desulfobotulus</taxon>
    </lineage>
</organism>
<keyword evidence="2" id="KW-1185">Reference proteome</keyword>
<reference evidence="1 2" key="1">
    <citation type="submission" date="2019-06" db="EMBL/GenBank/DDBJ databases">
        <title>Desulfobotulus mexicanus sp. nov., a novel sulfate-reducing bacterium isolated from the sediment of an alkaline crater lake in Mexico.</title>
        <authorList>
            <person name="Hirschler-Rea A."/>
        </authorList>
    </citation>
    <scope>NUCLEOTIDE SEQUENCE [LARGE SCALE GENOMIC DNA]</scope>
    <source>
        <strain evidence="1 2">PAR22N</strain>
    </source>
</reference>
<dbReference type="Proteomes" id="UP000321899">
    <property type="component" value="Unassembled WGS sequence"/>
</dbReference>
<dbReference type="EMBL" id="VDMB01000002">
    <property type="protein sequence ID" value="TYT75817.1"/>
    <property type="molecule type" value="Genomic_DNA"/>
</dbReference>
<accession>A0A5Q4VHS4</accession>